<dbReference type="PROSITE" id="PS50231">
    <property type="entry name" value="RICIN_B_LECTIN"/>
    <property type="match status" value="1"/>
</dbReference>
<dbReference type="Proteomes" id="UP000197277">
    <property type="component" value="Unassembled WGS sequence"/>
</dbReference>
<dbReference type="CDD" id="cd00161">
    <property type="entry name" value="beta-trefoil_Ricin-like"/>
    <property type="match status" value="1"/>
</dbReference>
<dbReference type="Gene3D" id="2.80.10.50">
    <property type="match status" value="1"/>
</dbReference>
<dbReference type="Pfam" id="PF14200">
    <property type="entry name" value="RicinB_lectin_2"/>
    <property type="match status" value="2"/>
</dbReference>
<evidence type="ECO:0000313" key="6">
    <source>
        <dbReference type="Proteomes" id="UP000197277"/>
    </source>
</evidence>
<dbReference type="PANTHER" id="PTHR31297:SF13">
    <property type="entry name" value="PUTATIVE-RELATED"/>
    <property type="match status" value="1"/>
</dbReference>
<dbReference type="NCBIfam" id="TIGR04183">
    <property type="entry name" value="Por_Secre_tail"/>
    <property type="match status" value="1"/>
</dbReference>
<dbReference type="GO" id="GO:0008422">
    <property type="term" value="F:beta-glucosidase activity"/>
    <property type="evidence" value="ECO:0007669"/>
    <property type="project" value="TreeGrafter"/>
</dbReference>
<dbReference type="InterPro" id="IPR017853">
    <property type="entry name" value="GH"/>
</dbReference>
<keyword evidence="3" id="KW-1133">Transmembrane helix</keyword>
<dbReference type="PANTHER" id="PTHR31297">
    <property type="entry name" value="GLUCAN ENDO-1,6-BETA-GLUCOSIDASE B"/>
    <property type="match status" value="1"/>
</dbReference>
<feature type="transmembrane region" description="Helical" evidence="3">
    <location>
        <begin position="48"/>
        <end position="67"/>
    </location>
</feature>
<name>A0A246FHQ5_9BACT</name>
<dbReference type="Gene3D" id="3.20.20.80">
    <property type="entry name" value="Glycosidases"/>
    <property type="match status" value="1"/>
</dbReference>
<feature type="domain" description="Ricin B lectin" evidence="4">
    <location>
        <begin position="503"/>
        <end position="641"/>
    </location>
</feature>
<dbReference type="GO" id="GO:0005576">
    <property type="term" value="C:extracellular region"/>
    <property type="evidence" value="ECO:0007669"/>
    <property type="project" value="TreeGrafter"/>
</dbReference>
<dbReference type="InterPro" id="IPR000772">
    <property type="entry name" value="Ricin_B_lectin"/>
</dbReference>
<evidence type="ECO:0000313" key="5">
    <source>
        <dbReference type="EMBL" id="OWP62051.1"/>
    </source>
</evidence>
<dbReference type="InterPro" id="IPR035992">
    <property type="entry name" value="Ricin_B-like_lectins"/>
</dbReference>
<keyword evidence="1" id="KW-0378">Hydrolase</keyword>
<comment type="caution">
    <text evidence="5">The sequence shown here is derived from an EMBL/GenBank/DDBJ whole genome shotgun (WGS) entry which is preliminary data.</text>
</comment>
<evidence type="ECO:0000256" key="2">
    <source>
        <dbReference type="ARBA" id="ARBA00023295"/>
    </source>
</evidence>
<dbReference type="Pfam" id="PF00150">
    <property type="entry name" value="Cellulase"/>
    <property type="match status" value="1"/>
</dbReference>
<dbReference type="SUPFAM" id="SSF51445">
    <property type="entry name" value="(Trans)glycosidases"/>
    <property type="match status" value="1"/>
</dbReference>
<keyword evidence="2" id="KW-0326">Glycosidase</keyword>
<organism evidence="5 6">
    <name type="scientific">Hymenobacter amundsenii</name>
    <dbReference type="NCBI Taxonomy" id="2006685"/>
    <lineage>
        <taxon>Bacteria</taxon>
        <taxon>Pseudomonadati</taxon>
        <taxon>Bacteroidota</taxon>
        <taxon>Cytophagia</taxon>
        <taxon>Cytophagales</taxon>
        <taxon>Hymenobacteraceae</taxon>
        <taxon>Hymenobacter</taxon>
    </lineage>
</organism>
<keyword evidence="6" id="KW-1185">Reference proteome</keyword>
<dbReference type="SMART" id="SM00458">
    <property type="entry name" value="RICIN"/>
    <property type="match status" value="1"/>
</dbReference>
<dbReference type="InterPro" id="IPR026444">
    <property type="entry name" value="Secre_tail"/>
</dbReference>
<evidence type="ECO:0000259" key="4">
    <source>
        <dbReference type="SMART" id="SM00458"/>
    </source>
</evidence>
<dbReference type="OrthoDB" id="9800955at2"/>
<gene>
    <name evidence="5" type="ORF">CDA63_16245</name>
</gene>
<dbReference type="InterPro" id="IPR001547">
    <property type="entry name" value="Glyco_hydro_5"/>
</dbReference>
<keyword evidence="3" id="KW-0472">Membrane</keyword>
<dbReference type="EMBL" id="NIRR01000034">
    <property type="protein sequence ID" value="OWP62051.1"/>
    <property type="molecule type" value="Genomic_DNA"/>
</dbReference>
<proteinExistence type="predicted"/>
<dbReference type="GO" id="GO:0009986">
    <property type="term" value="C:cell surface"/>
    <property type="evidence" value="ECO:0007669"/>
    <property type="project" value="TreeGrafter"/>
</dbReference>
<keyword evidence="3" id="KW-0812">Transmembrane</keyword>
<sequence length="743" mass="81759">MCGRPAGVAANSRAACTGRRNLVPFHRLLPTAMKTTTTMLFPSSTQRWGGLLLLVLLLSGFSPAAVGQSMLRARGPKIVNASGQEVVLNGVNLGGWLLQEGYIIKPGWPGIDGKQTQGTVKKTLYNAGLSDAQVEAFYQNYRDNFITRPDIDYLASLGFNCLRLPLHYDLFLTPAQRAVRNGVIRGTVPYASYLTSLQSWYDADELFRDPARLEAVRLIDSTLTWAAANKMYVVFDLHAAPGSQGTDANIADALQPLDFWYQPIYQDMTVRLWATLARRYKNDARVAMYDLLNEPNHVPTNQQIHAVMQRLISAVRAEGDNHLLLLEGNGYGNDFNYLEPFTFTDASNLVYNSHRYSGTGYLLDNGVNSTEPGANNLRFIGNLRNFRTRYSVPIWVGETGENTDAWMGEAGRNLNSVGIGWCHWTYKRFEDGNNAALLRIPSPYIVDGPGGLPQVLENIRFRRGVSNTAVGAISPNKNGIINYPGGGNYDGLVTPYAGPPAGRRYQITARHSGKVLGIQGASLDNAGRLQQQMPTTAAAHQQWELRLTADGGFVRLINVNSRRNLDIVGPSVENGVLVYQYELLNQDSQYWQVLSNFDGTYRIVNKYSLKALDVLDQSTADGALIQQYAFGGGTNQRWQFTDLGPASGPLATANAATEARLQVYPTVADAELRLYYTAPASQHLTLSLLDLTGRVVARQPDLMVRPGENPLTLPVAAVRSGVYLLRLATPTGTLLRRVVVAHE</sequence>
<accession>A0A246FHQ5</accession>
<reference evidence="5 6" key="1">
    <citation type="submission" date="2017-06" db="EMBL/GenBank/DDBJ databases">
        <title>Hymenobacter amundsenii sp. nov. isolated from regoliths in Antarctica.</title>
        <authorList>
            <person name="Sedlacek I."/>
            <person name="Kralova S."/>
            <person name="Pantucek R."/>
            <person name="Svec P."/>
            <person name="Holochova P."/>
            <person name="Stankova E."/>
            <person name="Vrbovska V."/>
            <person name="Busse H.-J."/>
        </authorList>
    </citation>
    <scope>NUCLEOTIDE SEQUENCE [LARGE SCALE GENOMIC DNA]</scope>
    <source>
        <strain evidence="5 6">CCM 8682</strain>
    </source>
</reference>
<protein>
    <recommendedName>
        <fullName evidence="4">Ricin B lectin domain-containing protein</fullName>
    </recommendedName>
</protein>
<dbReference type="InterPro" id="IPR050386">
    <property type="entry name" value="Glycosyl_hydrolase_5"/>
</dbReference>
<dbReference type="AlphaFoldDB" id="A0A246FHQ5"/>
<dbReference type="SUPFAM" id="SSF50370">
    <property type="entry name" value="Ricin B-like lectins"/>
    <property type="match status" value="1"/>
</dbReference>
<evidence type="ECO:0000256" key="3">
    <source>
        <dbReference type="SAM" id="Phobius"/>
    </source>
</evidence>
<dbReference type="GO" id="GO:0009251">
    <property type="term" value="P:glucan catabolic process"/>
    <property type="evidence" value="ECO:0007669"/>
    <property type="project" value="TreeGrafter"/>
</dbReference>
<evidence type="ECO:0000256" key="1">
    <source>
        <dbReference type="ARBA" id="ARBA00022801"/>
    </source>
</evidence>